<dbReference type="InterPro" id="IPR023753">
    <property type="entry name" value="FAD/NAD-binding_dom"/>
</dbReference>
<evidence type="ECO:0000256" key="3">
    <source>
        <dbReference type="ARBA" id="ARBA00022827"/>
    </source>
</evidence>
<dbReference type="EMBL" id="CP076662">
    <property type="protein sequence ID" value="QWU87818.1"/>
    <property type="molecule type" value="Genomic_DNA"/>
</dbReference>
<dbReference type="Pfam" id="PF07992">
    <property type="entry name" value="Pyr_redox_2"/>
    <property type="match status" value="1"/>
</dbReference>
<keyword evidence="2" id="KW-0285">Flavoprotein</keyword>
<sequence length="361" mass="38606">MPHVIVLGGSFAGCNATKILRKEGIDVTLVSSSSHAYFNCAAPRLLVEPDLIDKTLFPLEEYAKKHGAKFVQAAAVAARLDQNEVDVRGETEQTLSYDYLVVATGSRSGDLGFKVNGSAQEAVGAIREWSEKIKRAETVGILGAGPTGVECAGEIAHDYGKKVVLYSASAPLDRFNLPGAQAKLANLGVEVVQVRYERIVPGPGGPTVEFEDGSSRTFDVVLNTTHYTPSSEFLPDEVKDEKGFVVTDERLVVKGFENVLALGDIVAGAAHSVVDLKFGQLPVFAATAKSDIAGSATKSKAYAPTTSTILVPISRTGGEGRLFGWWLPNIVVRFLKSRDFMISQAPGDFTYLLSVKLAPID</sequence>
<proteinExistence type="inferred from homology"/>
<evidence type="ECO:0000259" key="5">
    <source>
        <dbReference type="Pfam" id="PF07992"/>
    </source>
</evidence>
<dbReference type="SUPFAM" id="SSF51905">
    <property type="entry name" value="FAD/NAD(P)-binding domain"/>
    <property type="match status" value="1"/>
</dbReference>
<keyword evidence="7" id="KW-1185">Reference proteome</keyword>
<gene>
    <name evidence="6" type="ORF">CA3LBN_002083</name>
</gene>
<reference evidence="6 7" key="1">
    <citation type="submission" date="2021-06" db="EMBL/GenBank/DDBJ databases">
        <title>Candida outbreak in Lebanon.</title>
        <authorList>
            <person name="Finianos M."/>
        </authorList>
    </citation>
    <scope>NUCLEOTIDE SEQUENCE [LARGE SCALE GENOMIC DNA]</scope>
    <source>
        <strain evidence="6">CA3LBN</strain>
    </source>
</reference>
<name>A0ABX8I5P6_9ASCO</name>
<dbReference type="Gene3D" id="3.50.50.100">
    <property type="match status" value="1"/>
</dbReference>
<dbReference type="PANTHER" id="PTHR43735:SF3">
    <property type="entry name" value="FERROPTOSIS SUPPRESSOR PROTEIN 1"/>
    <property type="match status" value="1"/>
</dbReference>
<comment type="similarity">
    <text evidence="1">Belongs to the FAD-dependent oxidoreductase family.</text>
</comment>
<protein>
    <recommendedName>
        <fullName evidence="5">FAD/NAD(P)-binding domain-containing protein</fullName>
    </recommendedName>
</protein>
<accession>A0ABX8I5P6</accession>
<evidence type="ECO:0000256" key="4">
    <source>
        <dbReference type="ARBA" id="ARBA00023002"/>
    </source>
</evidence>
<dbReference type="InterPro" id="IPR036188">
    <property type="entry name" value="FAD/NAD-bd_sf"/>
</dbReference>
<evidence type="ECO:0000256" key="2">
    <source>
        <dbReference type="ARBA" id="ARBA00022630"/>
    </source>
</evidence>
<keyword evidence="4" id="KW-0560">Oxidoreductase</keyword>
<keyword evidence="3" id="KW-0274">FAD</keyword>
<evidence type="ECO:0000313" key="6">
    <source>
        <dbReference type="EMBL" id="QWU87818.1"/>
    </source>
</evidence>
<feature type="domain" description="FAD/NAD(P)-binding" evidence="5">
    <location>
        <begin position="3"/>
        <end position="266"/>
    </location>
</feature>
<organism evidence="6 7">
    <name type="scientific">Candidozyma haemuli</name>
    <dbReference type="NCBI Taxonomy" id="45357"/>
    <lineage>
        <taxon>Eukaryota</taxon>
        <taxon>Fungi</taxon>
        <taxon>Dikarya</taxon>
        <taxon>Ascomycota</taxon>
        <taxon>Saccharomycotina</taxon>
        <taxon>Pichiomycetes</taxon>
        <taxon>Metschnikowiaceae</taxon>
        <taxon>Candidozyma</taxon>
    </lineage>
</organism>
<evidence type="ECO:0000313" key="7">
    <source>
        <dbReference type="Proteomes" id="UP000825434"/>
    </source>
</evidence>
<dbReference type="PANTHER" id="PTHR43735">
    <property type="entry name" value="APOPTOSIS-INDUCING FACTOR 1"/>
    <property type="match status" value="1"/>
</dbReference>
<dbReference type="Proteomes" id="UP000825434">
    <property type="component" value="Chromosome 2"/>
</dbReference>
<evidence type="ECO:0000256" key="1">
    <source>
        <dbReference type="ARBA" id="ARBA00006442"/>
    </source>
</evidence>
<dbReference type="PRINTS" id="PR00368">
    <property type="entry name" value="FADPNR"/>
</dbReference>